<evidence type="ECO:0000256" key="1">
    <source>
        <dbReference type="SAM" id="MobiDB-lite"/>
    </source>
</evidence>
<organism evidence="2 3">
    <name type="scientific">Mycobacterium vicinigordonae</name>
    <dbReference type="NCBI Taxonomy" id="1719132"/>
    <lineage>
        <taxon>Bacteria</taxon>
        <taxon>Bacillati</taxon>
        <taxon>Actinomycetota</taxon>
        <taxon>Actinomycetes</taxon>
        <taxon>Mycobacteriales</taxon>
        <taxon>Mycobacteriaceae</taxon>
        <taxon>Mycobacterium</taxon>
    </lineage>
</organism>
<dbReference type="KEGG" id="mgor:H0P51_18270"/>
<gene>
    <name evidence="2" type="ORF">H0P51_18270</name>
</gene>
<feature type="region of interest" description="Disordered" evidence="1">
    <location>
        <begin position="1"/>
        <end position="34"/>
    </location>
</feature>
<evidence type="ECO:0000313" key="2">
    <source>
        <dbReference type="EMBL" id="QLL05038.1"/>
    </source>
</evidence>
<dbReference type="EMBL" id="CP059165">
    <property type="protein sequence ID" value="QLL05038.1"/>
    <property type="molecule type" value="Genomic_DNA"/>
</dbReference>
<protein>
    <submittedName>
        <fullName evidence="2">Uncharacterized protein</fullName>
    </submittedName>
</protein>
<sequence length="99" mass="10847">MGRKSDGSKGAAPNPACPLHCGSRQTDDSNPQISWAGLPVNLDLAFSQNQRDKVYAQHLRRRQDTSLRRRANDVTQLCVCEASGYMRSNSDVDKSVAGL</sequence>
<dbReference type="AlphaFoldDB" id="A0A7D6I206"/>
<reference evidence="2" key="2">
    <citation type="submission" date="2020-07" db="EMBL/GenBank/DDBJ databases">
        <authorList>
            <person name="Yu X."/>
        </authorList>
    </citation>
    <scope>NUCLEOTIDE SEQUENCE [LARGE SCALE GENOMIC DNA]</scope>
    <source>
        <strain evidence="2">24T</strain>
    </source>
</reference>
<reference evidence="2" key="1">
    <citation type="submission" date="2020-07" db="EMBL/GenBank/DDBJ databases">
        <title>Description of Mycobacterium gordonae subsp. intergordonae subsp.nov. and Mycobacterium gordonae subsp. gordonae subsp. nov.</title>
        <authorList>
            <person name="Huang H."/>
        </authorList>
    </citation>
    <scope>NUCLEOTIDE SEQUENCE [LARGE SCALE GENOMIC DNA]</scope>
    <source>
        <strain evidence="2">24T</strain>
    </source>
</reference>
<proteinExistence type="predicted"/>
<dbReference type="RefSeq" id="WP_180919286.1">
    <property type="nucleotide sequence ID" value="NZ_CP059165.1"/>
</dbReference>
<keyword evidence="3" id="KW-1185">Reference proteome</keyword>
<dbReference type="Proteomes" id="UP000510682">
    <property type="component" value="Chromosome"/>
</dbReference>
<accession>A0A7D6I206</accession>
<name>A0A7D6I206_9MYCO</name>
<evidence type="ECO:0000313" key="3">
    <source>
        <dbReference type="Proteomes" id="UP000510682"/>
    </source>
</evidence>